<dbReference type="InterPro" id="IPR012337">
    <property type="entry name" value="RNaseH-like_sf"/>
</dbReference>
<dbReference type="SUPFAM" id="SSF53098">
    <property type="entry name" value="Ribonuclease H-like"/>
    <property type="match status" value="1"/>
</dbReference>
<keyword evidence="2" id="KW-0251">Elongation factor</keyword>
<keyword evidence="3" id="KW-1185">Reference proteome</keyword>
<dbReference type="GO" id="GO:0003746">
    <property type="term" value="F:translation elongation factor activity"/>
    <property type="evidence" value="ECO:0007669"/>
    <property type="project" value="UniProtKB-KW"/>
</dbReference>
<evidence type="ECO:0000313" key="3">
    <source>
        <dbReference type="Proteomes" id="UP000078492"/>
    </source>
</evidence>
<dbReference type="InterPro" id="IPR028231">
    <property type="entry name" value="Spt6_YqgF"/>
</dbReference>
<organism evidence="2 3">
    <name type="scientific">Trachymyrmex cornetzi</name>
    <dbReference type="NCBI Taxonomy" id="471704"/>
    <lineage>
        <taxon>Eukaryota</taxon>
        <taxon>Metazoa</taxon>
        <taxon>Ecdysozoa</taxon>
        <taxon>Arthropoda</taxon>
        <taxon>Hexapoda</taxon>
        <taxon>Insecta</taxon>
        <taxon>Pterygota</taxon>
        <taxon>Neoptera</taxon>
        <taxon>Endopterygota</taxon>
        <taxon>Hymenoptera</taxon>
        <taxon>Apocrita</taxon>
        <taxon>Aculeata</taxon>
        <taxon>Formicoidea</taxon>
        <taxon>Formicidae</taxon>
        <taxon>Myrmicinae</taxon>
        <taxon>Trachymyrmex</taxon>
    </lineage>
</organism>
<dbReference type="Pfam" id="PF14635">
    <property type="entry name" value="HHH_7"/>
    <property type="match status" value="1"/>
</dbReference>
<dbReference type="InterPro" id="IPR032706">
    <property type="entry name" value="Spt6_HHH"/>
</dbReference>
<dbReference type="Pfam" id="PF14639">
    <property type="entry name" value="YqgF"/>
    <property type="match status" value="1"/>
</dbReference>
<dbReference type="Gene3D" id="1.10.3500.10">
    <property type="entry name" value="Tex N-terminal region-like"/>
    <property type="match status" value="1"/>
</dbReference>
<dbReference type="GO" id="GO:0140673">
    <property type="term" value="P:transcription elongation-coupled chromatin remodeling"/>
    <property type="evidence" value="ECO:0007669"/>
    <property type="project" value="InterPro"/>
</dbReference>
<keyword evidence="2" id="KW-0648">Protein biosynthesis</keyword>
<dbReference type="EMBL" id="KQ979584">
    <property type="protein sequence ID" value="KYN20637.1"/>
    <property type="molecule type" value="Genomic_DNA"/>
</dbReference>
<proteinExistence type="predicted"/>
<accession>A0A151J866</accession>
<gene>
    <name evidence="2" type="ORF">ALC57_07009</name>
</gene>
<evidence type="ECO:0000259" key="1">
    <source>
        <dbReference type="SMART" id="SM00732"/>
    </source>
</evidence>
<evidence type="ECO:0000313" key="2">
    <source>
        <dbReference type="EMBL" id="KYN20637.1"/>
    </source>
</evidence>
<sequence>MDFSENVLKEIDENHPIYTMKYLKDKPVRDLVGVQFLNLMIAEEDKLITITLSDAIEGNTSNNYVDEMKQLYCHDEFSKLVQDWNALRVGSVEIALNRMVIPHLKKELRANLIAEAKECVMRSCCRKMYNWIKVAPCSCEFPEEEDEEWDTSKGLRVMGLSYVPDYSQAAFTCLIVADGECTDYLRLSHLMKRKNSYREGEKTLKEADLLALKNFIATKKPHVIVVAGESREAMMIAADIKECITHLSEEEQFPNIQVEICDNELAKIYANSNKGNSEFRDYPELLRQAISLARRMQDPLVEFSQLCTADEEILCLRSYHNLQDQLPQEELLENLYLEFVNRVIEVGVDVNKAVQQAYCGNLVQFVCGLGPRKGQALGFENLAPDLHKYIFFFFSERSSYVVECSNIYFVCSSAETKI</sequence>
<dbReference type="Proteomes" id="UP000078492">
    <property type="component" value="Unassembled WGS sequence"/>
</dbReference>
<dbReference type="Gene3D" id="3.30.420.140">
    <property type="entry name" value="YqgF/RNase H-like domain"/>
    <property type="match status" value="1"/>
</dbReference>
<protein>
    <submittedName>
        <fullName evidence="2">Transcription elongation factor SPT6</fullName>
    </submittedName>
</protein>
<name>A0A151J866_9HYME</name>
<dbReference type="FunFam" id="3.30.420.140:FF:000004">
    <property type="entry name" value="Transcription elongation factor spt6"/>
    <property type="match status" value="1"/>
</dbReference>
<dbReference type="PANTHER" id="PTHR10145">
    <property type="entry name" value="TRANSCRIPTION ELONGATION FACTOR SPT6"/>
    <property type="match status" value="1"/>
</dbReference>
<dbReference type="InterPro" id="IPR023323">
    <property type="entry name" value="Tex-like_dom_sf"/>
</dbReference>
<dbReference type="GO" id="GO:0008023">
    <property type="term" value="C:transcription elongation factor complex"/>
    <property type="evidence" value="ECO:0007669"/>
    <property type="project" value="TreeGrafter"/>
</dbReference>
<dbReference type="GO" id="GO:0031491">
    <property type="term" value="F:nucleosome binding"/>
    <property type="evidence" value="ECO:0007669"/>
    <property type="project" value="TreeGrafter"/>
</dbReference>
<dbReference type="SMART" id="SM00732">
    <property type="entry name" value="YqgFc"/>
    <property type="match status" value="1"/>
</dbReference>
<dbReference type="GO" id="GO:0042393">
    <property type="term" value="F:histone binding"/>
    <property type="evidence" value="ECO:0007669"/>
    <property type="project" value="TreeGrafter"/>
</dbReference>
<dbReference type="Gene3D" id="1.10.150.850">
    <property type="entry name" value="Spt6, helix-hairpin-helix domain"/>
    <property type="match status" value="1"/>
</dbReference>
<feature type="domain" description="YqgF/RNase H-like" evidence="1">
    <location>
        <begin position="155"/>
        <end position="270"/>
    </location>
</feature>
<dbReference type="SUPFAM" id="SSF158832">
    <property type="entry name" value="Tex N-terminal region-like"/>
    <property type="match status" value="1"/>
</dbReference>
<dbReference type="InterPro" id="IPR017072">
    <property type="entry name" value="TF_Spt6"/>
</dbReference>
<dbReference type="AlphaFoldDB" id="A0A151J866"/>
<reference evidence="2 3" key="1">
    <citation type="submission" date="2015-09" db="EMBL/GenBank/DDBJ databases">
        <title>Trachymyrmex cornetzi WGS genome.</title>
        <authorList>
            <person name="Nygaard S."/>
            <person name="Hu H."/>
            <person name="Boomsma J."/>
            <person name="Zhang G."/>
        </authorList>
    </citation>
    <scope>NUCLEOTIDE SEQUENCE [LARGE SCALE GENOMIC DNA]</scope>
    <source>
        <strain evidence="2">Tcor2-1</strain>
        <tissue evidence="2">Whole body</tissue>
    </source>
</reference>
<dbReference type="PANTHER" id="PTHR10145:SF6">
    <property type="entry name" value="TRANSCRIPTION ELONGATION FACTOR SPT6"/>
    <property type="match status" value="1"/>
</dbReference>
<dbReference type="InterPro" id="IPR037027">
    <property type="entry name" value="YqgF/RNaseH-like_dom_sf"/>
</dbReference>
<dbReference type="STRING" id="471704.A0A151J866"/>
<dbReference type="InterPro" id="IPR006641">
    <property type="entry name" value="YqgF/RNaseH-like_dom"/>
</dbReference>
<dbReference type="GO" id="GO:0034728">
    <property type="term" value="P:nucleosome organization"/>
    <property type="evidence" value="ECO:0007669"/>
    <property type="project" value="TreeGrafter"/>
</dbReference>